<dbReference type="OrthoDB" id="1080645at2"/>
<protein>
    <submittedName>
        <fullName evidence="1">Uncharacterized protein</fullName>
    </submittedName>
</protein>
<name>A0A096B0W7_9BACT</name>
<proteinExistence type="predicted"/>
<reference evidence="1 2" key="1">
    <citation type="submission" date="2014-07" db="EMBL/GenBank/DDBJ databases">
        <authorList>
            <person name="McCorrison J."/>
            <person name="Sanka R."/>
            <person name="Torralba M."/>
            <person name="Gillis M."/>
            <person name="Haft D.H."/>
            <person name="Methe B."/>
            <person name="Sutton G."/>
            <person name="Nelson K.E."/>
        </authorList>
    </citation>
    <scope>NUCLEOTIDE SEQUENCE [LARGE SCALE GENOMIC DNA]</scope>
    <source>
        <strain evidence="1 2">DNF00058</strain>
    </source>
</reference>
<organism evidence="1 2">
    <name type="scientific">Prevotella amnii DNF00058</name>
    <dbReference type="NCBI Taxonomy" id="1401066"/>
    <lineage>
        <taxon>Bacteria</taxon>
        <taxon>Pseudomonadati</taxon>
        <taxon>Bacteroidota</taxon>
        <taxon>Bacteroidia</taxon>
        <taxon>Bacteroidales</taxon>
        <taxon>Prevotellaceae</taxon>
        <taxon>Prevotella</taxon>
    </lineage>
</organism>
<dbReference type="Proteomes" id="UP000029614">
    <property type="component" value="Unassembled WGS sequence"/>
</dbReference>
<accession>A0A096B0W7</accession>
<sequence>MSLNIFSYEQDKCRSMSDLRLRKAELKAEIAQQNGTMNALWQKLKSEPKEHSTPSQRFKSMFSSGANIMDGLILGWKLYRIFGSNRKQSRKGLFSWKNFL</sequence>
<keyword evidence="2" id="KW-1185">Reference proteome</keyword>
<dbReference type="AlphaFoldDB" id="A0A096B0W7"/>
<gene>
    <name evidence="1" type="ORF">HMPREF9302_02355</name>
</gene>
<evidence type="ECO:0000313" key="2">
    <source>
        <dbReference type="Proteomes" id="UP000029614"/>
    </source>
</evidence>
<comment type="caution">
    <text evidence="1">The sequence shown here is derived from an EMBL/GenBank/DDBJ whole genome shotgun (WGS) entry which is preliminary data.</text>
</comment>
<dbReference type="RefSeq" id="WP_008449258.1">
    <property type="nucleotide sequence ID" value="NZ_JRNU01000008.1"/>
</dbReference>
<evidence type="ECO:0000313" key="1">
    <source>
        <dbReference type="EMBL" id="KGF52715.1"/>
    </source>
</evidence>
<dbReference type="EMBL" id="JRNU01000008">
    <property type="protein sequence ID" value="KGF52715.1"/>
    <property type="molecule type" value="Genomic_DNA"/>
</dbReference>